<dbReference type="EMBL" id="LZZM01000080">
    <property type="protein sequence ID" value="OOM80645.1"/>
    <property type="molecule type" value="Genomic_DNA"/>
</dbReference>
<evidence type="ECO:0000259" key="1">
    <source>
        <dbReference type="Pfam" id="PF14080"/>
    </source>
</evidence>
<dbReference type="Proteomes" id="UP000190890">
    <property type="component" value="Unassembled WGS sequence"/>
</dbReference>
<dbReference type="OrthoDB" id="277550at2"/>
<dbReference type="Pfam" id="PF14080">
    <property type="entry name" value="DUF4261"/>
    <property type="match status" value="1"/>
</dbReference>
<accession>A0A1S8TTH6</accession>
<keyword evidence="3" id="KW-1185">Reference proteome</keyword>
<gene>
    <name evidence="2" type="ORF">CLPUN_13110</name>
</gene>
<dbReference type="InterPro" id="IPR025357">
    <property type="entry name" value="DUF4261"/>
</dbReference>
<dbReference type="STRING" id="29367.CLPUN_13110"/>
<organism evidence="2 3">
    <name type="scientific">Clostridium puniceum</name>
    <dbReference type="NCBI Taxonomy" id="29367"/>
    <lineage>
        <taxon>Bacteria</taxon>
        <taxon>Bacillati</taxon>
        <taxon>Bacillota</taxon>
        <taxon>Clostridia</taxon>
        <taxon>Eubacteriales</taxon>
        <taxon>Clostridiaceae</taxon>
        <taxon>Clostridium</taxon>
    </lineage>
</organism>
<name>A0A1S8TTH6_9CLOT</name>
<protein>
    <recommendedName>
        <fullName evidence="1">DUF4261 domain-containing protein</fullName>
    </recommendedName>
</protein>
<reference evidence="2 3" key="1">
    <citation type="submission" date="2016-05" db="EMBL/GenBank/DDBJ databases">
        <title>Microbial solvent formation.</title>
        <authorList>
            <person name="Poehlein A."/>
            <person name="Montoya Solano J.D."/>
            <person name="Flitsch S."/>
            <person name="Krabben P."/>
            <person name="Duerre P."/>
            <person name="Daniel R."/>
        </authorList>
    </citation>
    <scope>NUCLEOTIDE SEQUENCE [LARGE SCALE GENOMIC DNA]</scope>
    <source>
        <strain evidence="2 3">DSM 2619</strain>
    </source>
</reference>
<dbReference type="RefSeq" id="WP_077846518.1">
    <property type="nucleotide sequence ID" value="NZ_LZZM01000080.1"/>
</dbReference>
<evidence type="ECO:0000313" key="2">
    <source>
        <dbReference type="EMBL" id="OOM80645.1"/>
    </source>
</evidence>
<comment type="caution">
    <text evidence="2">The sequence shown here is derived from an EMBL/GenBank/DDBJ whole genome shotgun (WGS) entry which is preliminary data.</text>
</comment>
<feature type="domain" description="DUF4261" evidence="1">
    <location>
        <begin position="198"/>
        <end position="274"/>
    </location>
</feature>
<dbReference type="AlphaFoldDB" id="A0A1S8TTH6"/>
<sequence>MEKYNEKLTEVSDGFAETYSVELYIKEKPIILENKLLENIKKYCGNVKIISNQEANLTFAFMDHILDYRNVSVPVTMMISISDEPSEGEKLRRSLEQSWNFDRDKESIKSCKIKVLVTDLMAIGLEYTKRVELFQKALYAIVELIPCEGINFHISEQVISREDYLENNPLNDEYDLLFGILNVRLFKIEGQKNEYIMDTLGLSAIGLCDLQCHFKNLDPNGILNILYSYGYYIFDNQDAIDNMTTVEGICKNDKWKCTHEVALAEPERVVLDINPGKEFSSKSRIC</sequence>
<evidence type="ECO:0000313" key="3">
    <source>
        <dbReference type="Proteomes" id="UP000190890"/>
    </source>
</evidence>
<proteinExistence type="predicted"/>